<dbReference type="InterPro" id="IPR006574">
    <property type="entry name" value="PRY"/>
</dbReference>
<keyword evidence="3" id="KW-1185">Reference proteome</keyword>
<sequence>MIEKPHNCFTCFDRDPEIYSELSVGLDLLEMNRFSVKCDRWFYTYCNLPFYIDDVKLDPMTNHPWLLLSDDRKKVQEAHCTVEVTFSAQRYDGWPCVLAKDGLSSGRHYWEVTLANNGYWKVGLTTASSKRHGRFPMTPKEGYWVLWRSTRHFYACTQPETTLPLETLPYRMGVYLDYDEGQISFYNVETRAHIYTFTDDFREELYPLFAPLDGRTLITISSPKYES</sequence>
<proteinExistence type="predicted"/>
<dbReference type="PANTHER" id="PTHR24103">
    <property type="entry name" value="E3 UBIQUITIN-PROTEIN LIGASE TRIM"/>
    <property type="match status" value="1"/>
</dbReference>
<dbReference type="Proteomes" id="UP000265140">
    <property type="component" value="Chromosome 7"/>
</dbReference>
<dbReference type="InterPro" id="IPR003879">
    <property type="entry name" value="Butyrophylin_SPRY"/>
</dbReference>
<dbReference type="Ensembl" id="ENSELUT00000089710.1">
    <property type="protein sequence ID" value="ENSELUP00000082081.1"/>
    <property type="gene ID" value="ENSELUG00000039146.1"/>
</dbReference>
<organism evidence="2 3">
    <name type="scientific">Esox lucius</name>
    <name type="common">Northern pike</name>
    <dbReference type="NCBI Taxonomy" id="8010"/>
    <lineage>
        <taxon>Eukaryota</taxon>
        <taxon>Metazoa</taxon>
        <taxon>Chordata</taxon>
        <taxon>Craniata</taxon>
        <taxon>Vertebrata</taxon>
        <taxon>Euteleostomi</taxon>
        <taxon>Actinopterygii</taxon>
        <taxon>Neopterygii</taxon>
        <taxon>Teleostei</taxon>
        <taxon>Protacanthopterygii</taxon>
        <taxon>Esociformes</taxon>
        <taxon>Esocidae</taxon>
        <taxon>Esox</taxon>
    </lineage>
</organism>
<dbReference type="Pfam" id="PF13765">
    <property type="entry name" value="PRY"/>
    <property type="match status" value="1"/>
</dbReference>
<dbReference type="SUPFAM" id="SSF49899">
    <property type="entry name" value="Concanavalin A-like lectins/glucanases"/>
    <property type="match status" value="1"/>
</dbReference>
<protein>
    <recommendedName>
        <fullName evidence="1">B30.2/SPRY domain-containing protein</fullName>
    </recommendedName>
</protein>
<dbReference type="Pfam" id="PF00622">
    <property type="entry name" value="SPRY"/>
    <property type="match status" value="1"/>
</dbReference>
<reference evidence="2" key="2">
    <citation type="submission" date="2025-08" db="UniProtKB">
        <authorList>
            <consortium name="Ensembl"/>
        </authorList>
    </citation>
    <scope>IDENTIFICATION</scope>
</reference>
<dbReference type="InterPro" id="IPR001870">
    <property type="entry name" value="B30.2/SPRY"/>
</dbReference>
<name>A0AAY5JZY6_ESOLU</name>
<dbReference type="PRINTS" id="PR01407">
    <property type="entry name" value="BUTYPHLNCDUF"/>
</dbReference>
<dbReference type="CDD" id="cd13733">
    <property type="entry name" value="SPRY_PRY_C-I_1"/>
    <property type="match status" value="1"/>
</dbReference>
<dbReference type="InterPro" id="IPR003877">
    <property type="entry name" value="SPRY_dom"/>
</dbReference>
<dbReference type="SMART" id="SM00449">
    <property type="entry name" value="SPRY"/>
    <property type="match status" value="1"/>
</dbReference>
<dbReference type="PROSITE" id="PS50188">
    <property type="entry name" value="B302_SPRY"/>
    <property type="match status" value="1"/>
</dbReference>
<dbReference type="InterPro" id="IPR013320">
    <property type="entry name" value="ConA-like_dom_sf"/>
</dbReference>
<reference evidence="2" key="3">
    <citation type="submission" date="2025-09" db="UniProtKB">
        <authorList>
            <consortium name="Ensembl"/>
        </authorList>
    </citation>
    <scope>IDENTIFICATION</scope>
</reference>
<dbReference type="FunFam" id="2.60.120.920:FF:000004">
    <property type="entry name" value="Butyrophilin subfamily 1 member A1"/>
    <property type="match status" value="1"/>
</dbReference>
<dbReference type="Gene3D" id="2.60.120.920">
    <property type="match status" value="1"/>
</dbReference>
<dbReference type="AlphaFoldDB" id="A0AAY5JZY6"/>
<dbReference type="InterPro" id="IPR043136">
    <property type="entry name" value="B30.2/SPRY_sf"/>
</dbReference>
<dbReference type="InterPro" id="IPR050143">
    <property type="entry name" value="TRIM/RBCC"/>
</dbReference>
<evidence type="ECO:0000259" key="1">
    <source>
        <dbReference type="PROSITE" id="PS50188"/>
    </source>
</evidence>
<evidence type="ECO:0000313" key="2">
    <source>
        <dbReference type="Ensembl" id="ENSELUP00000082081.1"/>
    </source>
</evidence>
<evidence type="ECO:0000313" key="3">
    <source>
        <dbReference type="Proteomes" id="UP000265140"/>
    </source>
</evidence>
<feature type="domain" description="B30.2/SPRY" evidence="1">
    <location>
        <begin position="35"/>
        <end position="227"/>
    </location>
</feature>
<accession>A0AAY5JZY6</accession>
<reference evidence="2 3" key="1">
    <citation type="submission" date="2020-02" db="EMBL/GenBank/DDBJ databases">
        <title>Esox lucius (northern pike) genome, fEsoLuc1, primary haplotype.</title>
        <authorList>
            <person name="Myers G."/>
            <person name="Karagic N."/>
            <person name="Meyer A."/>
            <person name="Pippel M."/>
            <person name="Reichard M."/>
            <person name="Winkler S."/>
            <person name="Tracey A."/>
            <person name="Sims Y."/>
            <person name="Howe K."/>
            <person name="Rhie A."/>
            <person name="Formenti G."/>
            <person name="Durbin R."/>
            <person name="Fedrigo O."/>
            <person name="Jarvis E.D."/>
        </authorList>
    </citation>
    <scope>NUCLEOTIDE SEQUENCE [LARGE SCALE GENOMIC DNA]</scope>
</reference>
<dbReference type="GeneTree" id="ENSGT00940000163587"/>
<dbReference type="SMART" id="SM00589">
    <property type="entry name" value="PRY"/>
    <property type="match status" value="1"/>
</dbReference>